<evidence type="ECO:0000259" key="2">
    <source>
        <dbReference type="PROSITE" id="PS51202"/>
    </source>
</evidence>
<organism evidence="3 4">
    <name type="scientific">candidate division TA06 bacterium DG_24</name>
    <dbReference type="NCBI Taxonomy" id="1703770"/>
    <lineage>
        <taxon>Bacteria</taxon>
        <taxon>Bacteria division TA06</taxon>
    </lineage>
</organism>
<sequence length="240" mass="26537">MNSFLFVFALVVSFIAVRIGAIGFQLTGVEWSLAKFQALSCFTGTGFTTKESELIASHPQRRRIASWLMVFGNAGLVTLIATFANSLRPSAIVTQVTLPFLDMVFPPSLLPLMNLLVLVVIVYVVYRIFTQTTIARKMTNALRARIIKRRMVKPVTFEELVVATGGYGVSSIEICDDSPVLGKTIIETDLRGRDITVLAIERGEKTIPNPSAADRIYKGDRLICFGKLQMMRDELCAAPE</sequence>
<evidence type="ECO:0000313" key="3">
    <source>
        <dbReference type="EMBL" id="KPJ53745.1"/>
    </source>
</evidence>
<evidence type="ECO:0000313" key="4">
    <source>
        <dbReference type="Proteomes" id="UP000052008"/>
    </source>
</evidence>
<dbReference type="STRING" id="1703770.AMJ39_03310"/>
<dbReference type="AlphaFoldDB" id="A0A0S7WUB9"/>
<keyword evidence="1" id="KW-1133">Transmembrane helix</keyword>
<dbReference type="InterPro" id="IPR036721">
    <property type="entry name" value="RCK_C_sf"/>
</dbReference>
<dbReference type="PROSITE" id="PS51202">
    <property type="entry name" value="RCK_C"/>
    <property type="match status" value="1"/>
</dbReference>
<keyword evidence="1" id="KW-0812">Transmembrane</keyword>
<feature type="transmembrane region" description="Helical" evidence="1">
    <location>
        <begin position="64"/>
        <end position="84"/>
    </location>
</feature>
<feature type="transmembrane region" description="Helical" evidence="1">
    <location>
        <begin position="104"/>
        <end position="129"/>
    </location>
</feature>
<feature type="domain" description="RCK C-terminal" evidence="2">
    <location>
        <begin position="155"/>
        <end position="240"/>
    </location>
</feature>
<dbReference type="GO" id="GO:0008324">
    <property type="term" value="F:monoatomic cation transmembrane transporter activity"/>
    <property type="evidence" value="ECO:0007669"/>
    <property type="project" value="InterPro"/>
</dbReference>
<dbReference type="Gene3D" id="3.30.70.1450">
    <property type="entry name" value="Regulator of K+ conductance, C-terminal domain"/>
    <property type="match status" value="1"/>
</dbReference>
<dbReference type="SUPFAM" id="SSF116726">
    <property type="entry name" value="TrkA C-terminal domain-like"/>
    <property type="match status" value="1"/>
</dbReference>
<gene>
    <name evidence="3" type="ORF">AMJ39_03310</name>
</gene>
<name>A0A0S7WUB9_UNCT6</name>
<dbReference type="GO" id="GO:0006813">
    <property type="term" value="P:potassium ion transport"/>
    <property type="evidence" value="ECO:0007669"/>
    <property type="project" value="InterPro"/>
</dbReference>
<evidence type="ECO:0000256" key="1">
    <source>
        <dbReference type="SAM" id="Phobius"/>
    </source>
</evidence>
<protein>
    <recommendedName>
        <fullName evidence="2">RCK C-terminal domain-containing protein</fullName>
    </recommendedName>
</protein>
<comment type="caution">
    <text evidence="3">The sequence shown here is derived from an EMBL/GenBank/DDBJ whole genome shotgun (WGS) entry which is preliminary data.</text>
</comment>
<reference evidence="3 4" key="1">
    <citation type="journal article" date="2015" name="Microbiome">
        <title>Genomic resolution of linkages in carbon, nitrogen, and sulfur cycling among widespread estuary sediment bacteria.</title>
        <authorList>
            <person name="Baker B.J."/>
            <person name="Lazar C.S."/>
            <person name="Teske A.P."/>
            <person name="Dick G.J."/>
        </authorList>
    </citation>
    <scope>NUCLEOTIDE SEQUENCE [LARGE SCALE GENOMIC DNA]</scope>
    <source>
        <strain evidence="3">DG_24</strain>
    </source>
</reference>
<keyword evidence="1" id="KW-0472">Membrane</keyword>
<dbReference type="Pfam" id="PF02080">
    <property type="entry name" value="TrkA_C"/>
    <property type="match status" value="1"/>
</dbReference>
<accession>A0A0S7WUB9</accession>
<proteinExistence type="predicted"/>
<dbReference type="EMBL" id="LIZS01000013">
    <property type="protein sequence ID" value="KPJ53745.1"/>
    <property type="molecule type" value="Genomic_DNA"/>
</dbReference>
<feature type="transmembrane region" description="Helical" evidence="1">
    <location>
        <begin position="6"/>
        <end position="26"/>
    </location>
</feature>
<dbReference type="InterPro" id="IPR006037">
    <property type="entry name" value="RCK_C"/>
</dbReference>
<dbReference type="Proteomes" id="UP000052008">
    <property type="component" value="Unassembled WGS sequence"/>
</dbReference>